<dbReference type="Gene3D" id="1.10.730.20">
    <property type="match status" value="1"/>
</dbReference>
<evidence type="ECO:0000256" key="3">
    <source>
        <dbReference type="ARBA" id="ARBA00022840"/>
    </source>
</evidence>
<evidence type="ECO:0000313" key="7">
    <source>
        <dbReference type="EMBL" id="SHO81115.1"/>
    </source>
</evidence>
<keyword evidence="2" id="KW-0547">Nucleotide-binding</keyword>
<dbReference type="SUPFAM" id="SSF47323">
    <property type="entry name" value="Anticodon-binding domain of a subclass of class I aminoacyl-tRNA synthetases"/>
    <property type="match status" value="1"/>
</dbReference>
<dbReference type="GO" id="GO:0000049">
    <property type="term" value="F:tRNA binding"/>
    <property type="evidence" value="ECO:0007669"/>
    <property type="project" value="InterPro"/>
</dbReference>
<dbReference type="InterPro" id="IPR013155">
    <property type="entry name" value="M/V/L/I-tRNA-synth_anticd-bd"/>
</dbReference>
<dbReference type="PANTHER" id="PTHR42765">
    <property type="entry name" value="SOLEUCYL-TRNA SYNTHETASE"/>
    <property type="match status" value="1"/>
</dbReference>
<proteinExistence type="predicted"/>
<evidence type="ECO:0000256" key="2">
    <source>
        <dbReference type="ARBA" id="ARBA00022741"/>
    </source>
</evidence>
<accession>A0A1W1EJS1</accession>
<evidence type="ECO:0000256" key="5">
    <source>
        <dbReference type="ARBA" id="ARBA00023146"/>
    </source>
</evidence>
<organism evidence="7">
    <name type="scientific">hydrothermal vent metagenome</name>
    <dbReference type="NCBI Taxonomy" id="652676"/>
    <lineage>
        <taxon>unclassified sequences</taxon>
        <taxon>metagenomes</taxon>
        <taxon>ecological metagenomes</taxon>
    </lineage>
</organism>
<protein>
    <submittedName>
        <fullName evidence="7">Isoleucyl-tRNA synthetase</fullName>
        <ecNumber evidence="7">6.1.1.5</ecNumber>
    </submittedName>
</protein>
<dbReference type="EC" id="6.1.1.5" evidence="7"/>
<reference evidence="7" key="1">
    <citation type="submission" date="2016-10" db="EMBL/GenBank/DDBJ databases">
        <authorList>
            <person name="de Groot N.N."/>
        </authorList>
    </citation>
    <scope>NUCLEOTIDE SEQUENCE</scope>
</reference>
<dbReference type="InterPro" id="IPR033708">
    <property type="entry name" value="Anticodon_Ile_BEm"/>
</dbReference>
<gene>
    <name evidence="7" type="ORF">MNB_SV-15-1519</name>
</gene>
<evidence type="ECO:0000259" key="6">
    <source>
        <dbReference type="Pfam" id="PF08264"/>
    </source>
</evidence>
<dbReference type="EMBL" id="FRYL01000029">
    <property type="protein sequence ID" value="SHO81115.1"/>
    <property type="molecule type" value="Genomic_DNA"/>
</dbReference>
<sequence>MSDYQTDLKISDGILKQTAEQYRKIRNTFRFLLANIDDLEEIVSIEKYGELDRWILNKAKAVFAEVKSNFDDYDFLRGFAVLNNFITNELSGIYMDISKDRLYCEAKNSDSRRASQSAMLLISKSMLGLIAPVLTYTADEIIEYAPAIFRGDMKSIFDLEYAQLPEVASSFEDENILLIREKFYEEIDKLKKAKILKSTLEVELIGDIDNMAIKNMQDLEDWFVVSKLAPTSNSDELASFEVDDKKYTINKASMHKCPRCWKFTSEEEDKACDRCERVVS</sequence>
<keyword evidence="1 7" id="KW-0436">Ligase</keyword>
<dbReference type="PANTHER" id="PTHR42765:SF1">
    <property type="entry name" value="ISOLEUCINE--TRNA LIGASE, MITOCHONDRIAL"/>
    <property type="match status" value="1"/>
</dbReference>
<evidence type="ECO:0000256" key="4">
    <source>
        <dbReference type="ARBA" id="ARBA00022917"/>
    </source>
</evidence>
<dbReference type="InterPro" id="IPR050081">
    <property type="entry name" value="Ile-tRNA_ligase"/>
</dbReference>
<keyword evidence="5 7" id="KW-0030">Aminoacyl-tRNA synthetase</keyword>
<dbReference type="AlphaFoldDB" id="A0A1W1EJS1"/>
<dbReference type="InterPro" id="IPR009080">
    <property type="entry name" value="tRNAsynth_Ia_anticodon-bd"/>
</dbReference>
<dbReference type="GO" id="GO:0004822">
    <property type="term" value="F:isoleucine-tRNA ligase activity"/>
    <property type="evidence" value="ECO:0007669"/>
    <property type="project" value="UniProtKB-EC"/>
</dbReference>
<dbReference type="CDD" id="cd07960">
    <property type="entry name" value="Anticodon_Ia_Ile_BEm"/>
    <property type="match status" value="1"/>
</dbReference>
<feature type="domain" description="Methionyl/Valyl/Leucyl/Isoleucyl-tRNA synthetase anticodon-binding" evidence="6">
    <location>
        <begin position="52"/>
        <end position="203"/>
    </location>
</feature>
<evidence type="ECO:0000256" key="1">
    <source>
        <dbReference type="ARBA" id="ARBA00022598"/>
    </source>
</evidence>
<keyword evidence="3" id="KW-0067">ATP-binding</keyword>
<name>A0A1W1EJS1_9ZZZZ</name>
<dbReference type="Pfam" id="PF08264">
    <property type="entry name" value="Anticodon_1"/>
    <property type="match status" value="1"/>
</dbReference>
<keyword evidence="4" id="KW-0648">Protein biosynthesis</keyword>
<dbReference type="GO" id="GO:0006428">
    <property type="term" value="P:isoleucyl-tRNA aminoacylation"/>
    <property type="evidence" value="ECO:0007669"/>
    <property type="project" value="TreeGrafter"/>
</dbReference>
<dbReference type="GO" id="GO:0005524">
    <property type="term" value="F:ATP binding"/>
    <property type="evidence" value="ECO:0007669"/>
    <property type="project" value="UniProtKB-KW"/>
</dbReference>
<dbReference type="GO" id="GO:0005829">
    <property type="term" value="C:cytosol"/>
    <property type="evidence" value="ECO:0007669"/>
    <property type="project" value="TreeGrafter"/>
</dbReference>